<reference evidence="1" key="1">
    <citation type="journal article" date="2023" name="Mol. Phylogenet. Evol.">
        <title>Genome-scale phylogeny and comparative genomics of the fungal order Sordariales.</title>
        <authorList>
            <person name="Hensen N."/>
            <person name="Bonometti L."/>
            <person name="Westerberg I."/>
            <person name="Brannstrom I.O."/>
            <person name="Guillou S."/>
            <person name="Cros-Aarteil S."/>
            <person name="Calhoun S."/>
            <person name="Haridas S."/>
            <person name="Kuo A."/>
            <person name="Mondo S."/>
            <person name="Pangilinan J."/>
            <person name="Riley R."/>
            <person name="LaButti K."/>
            <person name="Andreopoulos B."/>
            <person name="Lipzen A."/>
            <person name="Chen C."/>
            <person name="Yan M."/>
            <person name="Daum C."/>
            <person name="Ng V."/>
            <person name="Clum A."/>
            <person name="Steindorff A."/>
            <person name="Ohm R.A."/>
            <person name="Martin F."/>
            <person name="Silar P."/>
            <person name="Natvig D.O."/>
            <person name="Lalanne C."/>
            <person name="Gautier V."/>
            <person name="Ament-Velasquez S.L."/>
            <person name="Kruys A."/>
            <person name="Hutchinson M.I."/>
            <person name="Powell A.J."/>
            <person name="Barry K."/>
            <person name="Miller A.N."/>
            <person name="Grigoriev I.V."/>
            <person name="Debuchy R."/>
            <person name="Gladieux P."/>
            <person name="Hiltunen Thoren M."/>
            <person name="Johannesson H."/>
        </authorList>
    </citation>
    <scope>NUCLEOTIDE SEQUENCE</scope>
    <source>
        <strain evidence="1">CBS 333.67</strain>
    </source>
</reference>
<dbReference type="EMBL" id="JAUDZG010000001">
    <property type="protein sequence ID" value="KAK3310097.1"/>
    <property type="molecule type" value="Genomic_DNA"/>
</dbReference>
<name>A0AAJ0M605_9PEZI</name>
<evidence type="ECO:0000313" key="2">
    <source>
        <dbReference type="Proteomes" id="UP001273166"/>
    </source>
</evidence>
<dbReference type="RefSeq" id="XP_062725877.1">
    <property type="nucleotide sequence ID" value="XM_062863097.1"/>
</dbReference>
<keyword evidence="2" id="KW-1185">Reference proteome</keyword>
<accession>A0AAJ0M605</accession>
<proteinExistence type="predicted"/>
<dbReference type="Proteomes" id="UP001273166">
    <property type="component" value="Unassembled WGS sequence"/>
</dbReference>
<gene>
    <name evidence="1" type="ORF">B0T15DRAFT_24361</name>
</gene>
<sequence length="245" mass="27440">MEHREGISANIVCSSLRHRPAWASAVTQLLESDRGRWLEASLRTHDVALSITEADSQGQGVYHSEYSEHPVFRLLLLSPEDINDPRTLPRVEQLHCLDNGRNAALIFLLDHDKSQSPMQPFMELHLQLPSNRTLPIIPLLNANDLPTTLRSFQSSLTSSRDMRQWPVDPARDLLPFCNITSSPLSRCCVDALSKGFFASFRELLEGIATEEGQSGLREVLELATGKGNGEVDRLIAFWKHEFATG</sequence>
<organism evidence="1 2">
    <name type="scientific">Chaetomium strumarium</name>
    <dbReference type="NCBI Taxonomy" id="1170767"/>
    <lineage>
        <taxon>Eukaryota</taxon>
        <taxon>Fungi</taxon>
        <taxon>Dikarya</taxon>
        <taxon>Ascomycota</taxon>
        <taxon>Pezizomycotina</taxon>
        <taxon>Sordariomycetes</taxon>
        <taxon>Sordariomycetidae</taxon>
        <taxon>Sordariales</taxon>
        <taxon>Chaetomiaceae</taxon>
        <taxon>Chaetomium</taxon>
    </lineage>
</organism>
<comment type="caution">
    <text evidence="1">The sequence shown here is derived from an EMBL/GenBank/DDBJ whole genome shotgun (WGS) entry which is preliminary data.</text>
</comment>
<dbReference type="AlphaFoldDB" id="A0AAJ0M605"/>
<protein>
    <submittedName>
        <fullName evidence="1">Uncharacterized protein</fullName>
    </submittedName>
</protein>
<reference evidence="1" key="2">
    <citation type="submission" date="2023-06" db="EMBL/GenBank/DDBJ databases">
        <authorList>
            <consortium name="Lawrence Berkeley National Laboratory"/>
            <person name="Mondo S.J."/>
            <person name="Hensen N."/>
            <person name="Bonometti L."/>
            <person name="Westerberg I."/>
            <person name="Brannstrom I.O."/>
            <person name="Guillou S."/>
            <person name="Cros-Aarteil S."/>
            <person name="Calhoun S."/>
            <person name="Haridas S."/>
            <person name="Kuo A."/>
            <person name="Pangilinan J."/>
            <person name="Riley R."/>
            <person name="Labutti K."/>
            <person name="Andreopoulos B."/>
            <person name="Lipzen A."/>
            <person name="Chen C."/>
            <person name="Yanf M."/>
            <person name="Daum C."/>
            <person name="Ng V."/>
            <person name="Clum A."/>
            <person name="Steindorff A."/>
            <person name="Ohm R."/>
            <person name="Martin F."/>
            <person name="Silar P."/>
            <person name="Natvig D."/>
            <person name="Lalanne C."/>
            <person name="Gautier V."/>
            <person name="Ament-Velasquez S.L."/>
            <person name="Kruys A."/>
            <person name="Hutchinson M.I."/>
            <person name="Powell A.J."/>
            <person name="Barry K."/>
            <person name="Miller A.N."/>
            <person name="Grigoriev I.V."/>
            <person name="Debuchy R."/>
            <person name="Gladieux P."/>
            <person name="Thoren M.H."/>
            <person name="Johannesson H."/>
        </authorList>
    </citation>
    <scope>NUCLEOTIDE SEQUENCE</scope>
    <source>
        <strain evidence="1">CBS 333.67</strain>
    </source>
</reference>
<dbReference type="GeneID" id="87881926"/>
<evidence type="ECO:0000313" key="1">
    <source>
        <dbReference type="EMBL" id="KAK3310097.1"/>
    </source>
</evidence>